<evidence type="ECO:0000256" key="1">
    <source>
        <dbReference type="SAM" id="MobiDB-lite"/>
    </source>
</evidence>
<feature type="compositionally biased region" description="Basic and acidic residues" evidence="1">
    <location>
        <begin position="1212"/>
        <end position="1222"/>
    </location>
</feature>
<dbReference type="EMBL" id="LAZR01000440">
    <property type="protein sequence ID" value="KKN68773.1"/>
    <property type="molecule type" value="Genomic_DNA"/>
</dbReference>
<name>A0A0F9VSS6_9ZZZZ</name>
<feature type="region of interest" description="Disordered" evidence="1">
    <location>
        <begin position="1210"/>
        <end position="1242"/>
    </location>
</feature>
<accession>A0A0F9VSS6</accession>
<organism evidence="2">
    <name type="scientific">marine sediment metagenome</name>
    <dbReference type="NCBI Taxonomy" id="412755"/>
    <lineage>
        <taxon>unclassified sequences</taxon>
        <taxon>metagenomes</taxon>
        <taxon>ecological metagenomes</taxon>
    </lineage>
</organism>
<evidence type="ECO:0008006" key="3">
    <source>
        <dbReference type="Google" id="ProtNLM"/>
    </source>
</evidence>
<comment type="caution">
    <text evidence="2">The sequence shown here is derived from an EMBL/GenBank/DDBJ whole genome shotgun (WGS) entry which is preliminary data.</text>
</comment>
<protein>
    <recommendedName>
        <fullName evidence="3">Large polyvalent protein associated domain-containing protein</fullName>
    </recommendedName>
</protein>
<evidence type="ECO:0000313" key="2">
    <source>
        <dbReference type="EMBL" id="KKN68773.1"/>
    </source>
</evidence>
<dbReference type="AlphaFoldDB" id="A0A0F9VSS6"/>
<proteinExistence type="predicted"/>
<sequence>MPNNEWETIQEEDEWETITEPRPKPTAIQKAGQAIKEVAAAPVRTLESMTGQILGGLGRMAAETTIGTVVTKHINMPGASIIAEHLIRKYGPDRALSFYDRKMKKHADAAKKVSDFWDEQANKGWEAPNPDIVEARWRDRPVSKTVSAVSSGLTSIGVVVGTTFLTKSPHAGLVALAASETGGMYNRLRNENVPSNIASKLAQMAGAWTFVTEKIGFDKLLKPSARTIMNILKKGGWEGAQEVIETMGHNLLEYFGYDYRSPKDIPTAVKAAYDHVMDDWQDALVGGIGAGGMVSVVLPGTRGKELSEPDITPPTVEELTKKPIEEIEPQTPDHAIGHQYGLTNEQVDNRLNEADLRYRELKLKETDERTPTERDELAFLSRNRTNIEAILERETQPVTPPKIKRSKKNLLVLGHKIAREAELTDEEYRDIAEMVTGKRSMKDMSMKEKNEFVSALEESYGTPKELLPEDYDMPITVAGRATSMRVVRNDAAKTTEALVDKKKVPATIKIGFGKTGAIQGFKNFFFGIDNTPPYHLARILDGGTEGIFTEVLDKGIEAGRKNSAAHTRSVMNALLTELQEAGITDADLAKMSKAVNPRLQTHQMISKGAATEASIININGQNFEMTMANLIDIYLISNQEAGMRHLTEGGLVIEGVETGALSEEQIADLRTRVEADPKALRVAVTVLKIGEQIWKPSINQVSQRMDGKDLATEPDWWGLEVYMPKRLAGKTRMGKLGQFGVNLIEDKGILKDRTRSTAPLVLRDALRRFSVFESATAEYVGMAEASRTSRTLLNDPSIAAALDQKGYNEVRKRIIKIHERAQSIPAPEGIMSAWFAARLPGLYRAVLFFNPRVVASQYTSAFNYGAYVSPEFMTSIKDGLNIENSLETLALSDIAWDRFHMGHSSLELGEATQADAALRMWTDGKSSDINKAGWAMKIADLGALTAGMEMAKKEYDTARTGKLIGFSAKWWLDKENLPEANTDLWRKVQEEGENADPEERQAVEQWRRMVSDRAEYLWQRTQPSWDRWNRSILTSEKGLRRIYLLFRSFHEKSLTIFNEAKLDYMNSAKTLDDKTAFAQKGGAVLTGYTVNMFLRLTIMAALTRKLKEPVKYFEDFLTSWAAMFPLFGKALQITVNRFVDTLAGAKTTYIGEVLESYPVRVVNMVLKSPPDMAEAMAHTLLGENEEAEEAFMRGINRFAEGAGTLSGVPVPEIKRVLPKEGEESTGGRGPARKGPPARRGPK</sequence>
<gene>
    <name evidence="2" type="ORF">LCGC14_0447930</name>
</gene>
<reference evidence="2" key="1">
    <citation type="journal article" date="2015" name="Nature">
        <title>Complex archaea that bridge the gap between prokaryotes and eukaryotes.</title>
        <authorList>
            <person name="Spang A."/>
            <person name="Saw J.H."/>
            <person name="Jorgensen S.L."/>
            <person name="Zaremba-Niedzwiedzka K."/>
            <person name="Martijn J."/>
            <person name="Lind A.E."/>
            <person name="van Eijk R."/>
            <person name="Schleper C."/>
            <person name="Guy L."/>
            <person name="Ettema T.J."/>
        </authorList>
    </citation>
    <scope>NUCLEOTIDE SEQUENCE</scope>
</reference>